<comment type="caution">
    <text evidence="12">The sequence shown here is derived from an EMBL/GenBank/DDBJ whole genome shotgun (WGS) entry which is preliminary data.</text>
</comment>
<evidence type="ECO:0000256" key="1">
    <source>
        <dbReference type="ARBA" id="ARBA00004477"/>
    </source>
</evidence>
<proteinExistence type="inferred from homology"/>
<keyword evidence="8" id="KW-0472">Membrane</keyword>
<dbReference type="EMBL" id="JACEIK010000177">
    <property type="protein sequence ID" value="MCD7451674.1"/>
    <property type="molecule type" value="Genomic_DNA"/>
</dbReference>
<accession>A0ABS8S1C6</accession>
<keyword evidence="9" id="KW-0325">Glycoprotein</keyword>
<keyword evidence="6" id="KW-0256">Endoplasmic reticulum</keyword>
<comment type="subunit">
    <text evidence="3">Constitutively interacts with CASP4; required for the localization of procaspase 4 to the ER.</text>
</comment>
<evidence type="ECO:0000256" key="9">
    <source>
        <dbReference type="ARBA" id="ARBA00023180"/>
    </source>
</evidence>
<reference evidence="12 13" key="1">
    <citation type="journal article" date="2021" name="BMC Genomics">
        <title>Datura genome reveals duplications of psychoactive alkaloid biosynthetic genes and high mutation rate following tissue culture.</title>
        <authorList>
            <person name="Rajewski A."/>
            <person name="Carter-House D."/>
            <person name="Stajich J."/>
            <person name="Litt A."/>
        </authorList>
    </citation>
    <scope>NUCLEOTIDE SEQUENCE [LARGE SCALE GENOMIC DNA]</scope>
    <source>
        <strain evidence="12">AR-01</strain>
    </source>
</reference>
<evidence type="ECO:0000256" key="4">
    <source>
        <dbReference type="ARBA" id="ARBA00022692"/>
    </source>
</evidence>
<evidence type="ECO:0000256" key="10">
    <source>
        <dbReference type="ARBA" id="ARBA00024938"/>
    </source>
</evidence>
<comment type="subcellular location">
    <subcellularLocation>
        <location evidence="1">Endoplasmic reticulum membrane</location>
        <topology evidence="1">Multi-pass membrane protein</topology>
    </subcellularLocation>
</comment>
<evidence type="ECO:0000313" key="12">
    <source>
        <dbReference type="EMBL" id="MCD7451674.1"/>
    </source>
</evidence>
<evidence type="ECO:0000256" key="11">
    <source>
        <dbReference type="SAM" id="MobiDB-lite"/>
    </source>
</evidence>
<evidence type="ECO:0000256" key="8">
    <source>
        <dbReference type="ARBA" id="ARBA00023136"/>
    </source>
</evidence>
<protein>
    <submittedName>
        <fullName evidence="12">Uncharacterized protein</fullName>
    </submittedName>
</protein>
<dbReference type="PANTHER" id="PTHR13448:SF0">
    <property type="entry name" value="TRANSMEMBRANE PROTEIN 214"/>
    <property type="match status" value="1"/>
</dbReference>
<evidence type="ECO:0000256" key="6">
    <source>
        <dbReference type="ARBA" id="ARBA00022824"/>
    </source>
</evidence>
<evidence type="ECO:0000313" key="13">
    <source>
        <dbReference type="Proteomes" id="UP000823775"/>
    </source>
</evidence>
<evidence type="ECO:0000256" key="7">
    <source>
        <dbReference type="ARBA" id="ARBA00022989"/>
    </source>
</evidence>
<dbReference type="Proteomes" id="UP000823775">
    <property type="component" value="Unassembled WGS sequence"/>
</dbReference>
<name>A0ABS8S1C6_DATST</name>
<keyword evidence="7" id="KW-1133">Transmembrane helix</keyword>
<organism evidence="12 13">
    <name type="scientific">Datura stramonium</name>
    <name type="common">Jimsonweed</name>
    <name type="synonym">Common thornapple</name>
    <dbReference type="NCBI Taxonomy" id="4076"/>
    <lineage>
        <taxon>Eukaryota</taxon>
        <taxon>Viridiplantae</taxon>
        <taxon>Streptophyta</taxon>
        <taxon>Embryophyta</taxon>
        <taxon>Tracheophyta</taxon>
        <taxon>Spermatophyta</taxon>
        <taxon>Magnoliopsida</taxon>
        <taxon>eudicotyledons</taxon>
        <taxon>Gunneridae</taxon>
        <taxon>Pentapetalae</taxon>
        <taxon>asterids</taxon>
        <taxon>lamiids</taxon>
        <taxon>Solanales</taxon>
        <taxon>Solanaceae</taxon>
        <taxon>Solanoideae</taxon>
        <taxon>Datureae</taxon>
        <taxon>Datura</taxon>
    </lineage>
</organism>
<comment type="function">
    <text evidence="10">Critical mediator, in cooperation with CASP4, of endoplasmic reticulum-stress induced apoptosis. Required or the activation of CASP4 following endoplasmic reticulum stress.</text>
</comment>
<gene>
    <name evidence="12" type="ORF">HAX54_012995</name>
</gene>
<comment type="similarity">
    <text evidence="2">Belongs to the TMEM214 family.</text>
</comment>
<evidence type="ECO:0000256" key="5">
    <source>
        <dbReference type="ARBA" id="ARBA00022703"/>
    </source>
</evidence>
<keyword evidence="13" id="KW-1185">Reference proteome</keyword>
<sequence>MEDYDAMLIEEKFNGLNEADQGWQTVSYQKKNKKQSVPPSLIRASKDSDVRKTVPPAGGAVENAGVVEKKSKPKKEDIQLMRFADYFGRAFAKVSSSQFPWMKILRESSVEKMADNVLTLDIEQIPLSQISENVYKTSLDWLNQRSFDALGSFVLWSLDSILSDLVQHEGASKGSKKVVQQVSSKSQAHHSLSVAMFVVLAMVLRRKPDVLISLLPIMNENVKYQGQDKLPVMIWAIAQACQGDLIVIVHGIVSFPKARAILINGAVRKENALRPPSALEVLMRITFPAPSFELRPLKGLKLLHPTLKEVALVASLWEQSNGTDNPADTAFAIKAVAEGSYGAVYLVMTQNSDCYKLWGKKSGQYLSGQCRASLIIIKKLSRVQVTHSAKGPGLEPLKATLNSLRLKSEKALASVDDAGHKASLKEVQKYCKILPRRLSRGNGCMKAFLAISPYNGCGCCFCLQGLAVPGSQETVG</sequence>
<dbReference type="InterPro" id="IPR019308">
    <property type="entry name" value="TMEM214"/>
</dbReference>
<keyword evidence="5" id="KW-0053">Apoptosis</keyword>
<feature type="region of interest" description="Disordered" evidence="11">
    <location>
        <begin position="29"/>
        <end position="59"/>
    </location>
</feature>
<dbReference type="PANTHER" id="PTHR13448">
    <property type="entry name" value="TRANSMEMBRANE PROTEIN 214"/>
    <property type="match status" value="1"/>
</dbReference>
<evidence type="ECO:0000256" key="3">
    <source>
        <dbReference type="ARBA" id="ARBA00011720"/>
    </source>
</evidence>
<evidence type="ECO:0000256" key="2">
    <source>
        <dbReference type="ARBA" id="ARBA00007984"/>
    </source>
</evidence>
<keyword evidence="4" id="KW-0812">Transmembrane</keyword>